<dbReference type="RefSeq" id="XP_068368623.1">
    <property type="nucleotide sequence ID" value="XM_068490908.1"/>
</dbReference>
<dbReference type="InterPro" id="IPR010662">
    <property type="entry name" value="RBBP9/YdeN"/>
</dbReference>
<name>A0A1J4KW81_9EUKA</name>
<dbReference type="GeneID" id="94825612"/>
<dbReference type="VEuPathDB" id="TrichDB:TRFO_02792"/>
<dbReference type="Proteomes" id="UP000179807">
    <property type="component" value="Unassembled WGS sequence"/>
</dbReference>
<dbReference type="Gene3D" id="3.40.50.1820">
    <property type="entry name" value="alpha/beta hydrolase"/>
    <property type="match status" value="1"/>
</dbReference>
<comment type="caution">
    <text evidence="1">The sequence shown here is derived from an EMBL/GenBank/DDBJ whole genome shotgun (WGS) entry which is preliminary data.</text>
</comment>
<proteinExistence type="predicted"/>
<gene>
    <name evidence="1" type="ORF">TRFO_02792</name>
</gene>
<keyword evidence="2" id="KW-1185">Reference proteome</keyword>
<dbReference type="SUPFAM" id="SSF53474">
    <property type="entry name" value="alpha/beta-Hydrolases"/>
    <property type="match status" value="1"/>
</dbReference>
<dbReference type="Pfam" id="PF06821">
    <property type="entry name" value="Ser_hydrolase"/>
    <property type="match status" value="1"/>
</dbReference>
<evidence type="ECO:0000313" key="2">
    <source>
        <dbReference type="Proteomes" id="UP000179807"/>
    </source>
</evidence>
<protein>
    <submittedName>
        <fullName evidence="1">Uncharacterized protein</fullName>
    </submittedName>
</protein>
<dbReference type="PANTHER" id="PTHR15394">
    <property type="entry name" value="SERINE HYDROLASE RBBP9"/>
    <property type="match status" value="1"/>
</dbReference>
<accession>A0A1J4KW81</accession>
<reference evidence="1" key="1">
    <citation type="submission" date="2016-10" db="EMBL/GenBank/DDBJ databases">
        <authorList>
            <person name="Benchimol M."/>
            <person name="Almeida L.G."/>
            <person name="Vasconcelos A.T."/>
            <person name="Perreira-Neves A."/>
            <person name="Rosa I.A."/>
            <person name="Tasca T."/>
            <person name="Bogo M.R."/>
            <person name="de Souza W."/>
        </authorList>
    </citation>
    <scope>NUCLEOTIDE SEQUENCE [LARGE SCALE GENOMIC DNA]</scope>
    <source>
        <strain evidence="1">K</strain>
    </source>
</reference>
<sequence length="186" mass="22000">MRVIMLHGYKGTPDNGWFSTIQRQLNQHGINFTSPSLPDPANPNYDNWKKSILELLLQDNENDFLIVAHSLACFAILKIFDEIDNIILLKKIKHVILVAPVVSYMEKFSVFTNYQFQWNNLQHIFATFDIFYSIDDTYVPEIDMKRFIERFPDKKKINYHEKSTYGHFMQDDLPFLTDFTLNLILQ</sequence>
<organism evidence="1 2">
    <name type="scientific">Tritrichomonas foetus</name>
    <dbReference type="NCBI Taxonomy" id="1144522"/>
    <lineage>
        <taxon>Eukaryota</taxon>
        <taxon>Metamonada</taxon>
        <taxon>Parabasalia</taxon>
        <taxon>Tritrichomonadida</taxon>
        <taxon>Tritrichomonadidae</taxon>
        <taxon>Tritrichomonas</taxon>
    </lineage>
</organism>
<dbReference type="EMBL" id="MLAK01000217">
    <property type="protein sequence ID" value="OHT15487.1"/>
    <property type="molecule type" value="Genomic_DNA"/>
</dbReference>
<dbReference type="PANTHER" id="PTHR15394:SF3">
    <property type="entry name" value="SERINE HYDROLASE RBBP9"/>
    <property type="match status" value="1"/>
</dbReference>
<evidence type="ECO:0000313" key="1">
    <source>
        <dbReference type="EMBL" id="OHT15487.1"/>
    </source>
</evidence>
<dbReference type="AlphaFoldDB" id="A0A1J4KW81"/>
<dbReference type="InterPro" id="IPR029058">
    <property type="entry name" value="AB_hydrolase_fold"/>
</dbReference>
<dbReference type="GO" id="GO:0016787">
    <property type="term" value="F:hydrolase activity"/>
    <property type="evidence" value="ECO:0007669"/>
    <property type="project" value="InterPro"/>
</dbReference>